<dbReference type="Pfam" id="PF10342">
    <property type="entry name" value="Kre9_KNH"/>
    <property type="match status" value="1"/>
</dbReference>
<feature type="signal peptide" evidence="3">
    <location>
        <begin position="1"/>
        <end position="21"/>
    </location>
</feature>
<reference evidence="5 6" key="1">
    <citation type="journal article" date="2024" name="J Genomics">
        <title>Draft genome sequencing and assembly of Favolaschia claudopus CIRM-BRFM 2984 isolated from oak limbs.</title>
        <authorList>
            <person name="Navarro D."/>
            <person name="Drula E."/>
            <person name="Chaduli D."/>
            <person name="Cazenave R."/>
            <person name="Ahrendt S."/>
            <person name="Wang J."/>
            <person name="Lipzen A."/>
            <person name="Daum C."/>
            <person name="Barry K."/>
            <person name="Grigoriev I.V."/>
            <person name="Favel A."/>
            <person name="Rosso M.N."/>
            <person name="Martin F."/>
        </authorList>
    </citation>
    <scope>NUCLEOTIDE SEQUENCE [LARGE SCALE GENOMIC DNA]</scope>
    <source>
        <strain evidence="5 6">CIRM-BRFM 2984</strain>
    </source>
</reference>
<evidence type="ECO:0000256" key="3">
    <source>
        <dbReference type="SAM" id="SignalP"/>
    </source>
</evidence>
<evidence type="ECO:0000256" key="1">
    <source>
        <dbReference type="ARBA" id="ARBA00022729"/>
    </source>
</evidence>
<dbReference type="Proteomes" id="UP001362999">
    <property type="component" value="Unassembled WGS sequence"/>
</dbReference>
<dbReference type="InterPro" id="IPR018466">
    <property type="entry name" value="Kre9/Knh1-like_N"/>
</dbReference>
<evidence type="ECO:0000256" key="2">
    <source>
        <dbReference type="SAM" id="MobiDB-lite"/>
    </source>
</evidence>
<evidence type="ECO:0000313" key="5">
    <source>
        <dbReference type="EMBL" id="KAK7022114.1"/>
    </source>
</evidence>
<name>A0AAW0B8U7_9AGAR</name>
<accession>A0AAW0B8U7</accession>
<comment type="caution">
    <text evidence="5">The sequence shown here is derived from an EMBL/GenBank/DDBJ whole genome shotgun (WGS) entry which is preliminary data.</text>
</comment>
<dbReference type="EMBL" id="JAWWNJ010000037">
    <property type="protein sequence ID" value="KAK7022114.1"/>
    <property type="molecule type" value="Genomic_DNA"/>
</dbReference>
<dbReference type="AlphaFoldDB" id="A0AAW0B8U7"/>
<evidence type="ECO:0000259" key="4">
    <source>
        <dbReference type="Pfam" id="PF10342"/>
    </source>
</evidence>
<keyword evidence="6" id="KW-1185">Reference proteome</keyword>
<sequence length="207" mass="20796">MSTVFFKIWAILLLAIPFVSALDIIELKGNAVSGGQMTVTWRTSNSDPTGAFSIVLFHDSFHDQFAVATNVDASGLSKDFVIPIVPAGDNYFIQFIDIFNVNDVFSTSNSFSIGAESATQSVTVHESSIKTSSTTSASLTSSSSSTGSAPSAPSGGSPSSPTSAPPSASSPSASAPAATGAALPTHSASLTGALAVALGVALGAFAL</sequence>
<feature type="region of interest" description="Disordered" evidence="2">
    <location>
        <begin position="133"/>
        <end position="179"/>
    </location>
</feature>
<evidence type="ECO:0000313" key="6">
    <source>
        <dbReference type="Proteomes" id="UP001362999"/>
    </source>
</evidence>
<proteinExistence type="predicted"/>
<keyword evidence="1 3" id="KW-0732">Signal</keyword>
<organism evidence="5 6">
    <name type="scientific">Favolaschia claudopus</name>
    <dbReference type="NCBI Taxonomy" id="2862362"/>
    <lineage>
        <taxon>Eukaryota</taxon>
        <taxon>Fungi</taxon>
        <taxon>Dikarya</taxon>
        <taxon>Basidiomycota</taxon>
        <taxon>Agaricomycotina</taxon>
        <taxon>Agaricomycetes</taxon>
        <taxon>Agaricomycetidae</taxon>
        <taxon>Agaricales</taxon>
        <taxon>Marasmiineae</taxon>
        <taxon>Mycenaceae</taxon>
        <taxon>Favolaschia</taxon>
    </lineage>
</organism>
<protein>
    <recommendedName>
        <fullName evidence="4">Yeast cell wall synthesis Kre9/Knh1-like N-terminal domain-containing protein</fullName>
    </recommendedName>
</protein>
<feature type="domain" description="Yeast cell wall synthesis Kre9/Knh1-like N-terminal" evidence="4">
    <location>
        <begin position="33"/>
        <end position="113"/>
    </location>
</feature>
<gene>
    <name evidence="5" type="ORF">R3P38DRAFT_2959432</name>
</gene>
<feature type="chain" id="PRO_5043339842" description="Yeast cell wall synthesis Kre9/Knh1-like N-terminal domain-containing protein" evidence="3">
    <location>
        <begin position="22"/>
        <end position="207"/>
    </location>
</feature>